<organism evidence="3 4">
    <name type="scientific">Amborella trichopoda</name>
    <dbReference type="NCBI Taxonomy" id="13333"/>
    <lineage>
        <taxon>Eukaryota</taxon>
        <taxon>Viridiplantae</taxon>
        <taxon>Streptophyta</taxon>
        <taxon>Embryophyta</taxon>
        <taxon>Tracheophyta</taxon>
        <taxon>Spermatophyta</taxon>
        <taxon>Magnoliopsida</taxon>
        <taxon>Amborellales</taxon>
        <taxon>Amborellaceae</taxon>
        <taxon>Amborella</taxon>
    </lineage>
</organism>
<dbReference type="InterPro" id="IPR001611">
    <property type="entry name" value="Leu-rich_rpt"/>
</dbReference>
<dbReference type="SMART" id="SM00364">
    <property type="entry name" value="LRR_BAC"/>
    <property type="match status" value="7"/>
</dbReference>
<sequence length="329" mass="36362">MRGGERNSRVLEEELEAMDMSGLGLEKVPSSPSINLAVISKLDLSNNNLESIPESLIARLLNLAIMDVHSNQLRLLPNSIGCLSKLKVLNVSANLLETLPKTIENCKALEDLNATFNNITTLPDTIGFELLNLRKLSLSSNKLPHLPYSTSHLTSLRVLDIRLNCLRSLPQDLENLVNLEVLNVSQNFQYLETLPYSIGLLLSLRDLDVSYNKIKVLPESIAGLTKLQKLCVLGNPLVSPPIVVTEQSIEAVKEYLLNKMNGNGKEAKKSWIGKLVKCGTFNGSMLNATGKEGFLPSKDYRSIDGLSSPGYLGMFSPKRLFSPRHHFAR</sequence>
<keyword evidence="1" id="KW-0433">Leucine-rich repeat</keyword>
<evidence type="ECO:0000313" key="3">
    <source>
        <dbReference type="EMBL" id="ERN07448.1"/>
    </source>
</evidence>
<accession>W1PHJ1</accession>
<keyword evidence="4" id="KW-1185">Reference proteome</keyword>
<dbReference type="PANTHER" id="PTHR48051">
    <property type="match status" value="1"/>
</dbReference>
<reference evidence="4" key="1">
    <citation type="journal article" date="2013" name="Science">
        <title>The Amborella genome and the evolution of flowering plants.</title>
        <authorList>
            <consortium name="Amborella Genome Project"/>
        </authorList>
    </citation>
    <scope>NUCLEOTIDE SEQUENCE [LARGE SCALE GENOMIC DNA]</scope>
</reference>
<dbReference type="Gene3D" id="3.80.10.10">
    <property type="entry name" value="Ribonuclease Inhibitor"/>
    <property type="match status" value="2"/>
</dbReference>
<gene>
    <name evidence="3" type="ORF">AMTR_s00019p00251160</name>
</gene>
<dbReference type="Pfam" id="PF13855">
    <property type="entry name" value="LRR_8"/>
    <property type="match status" value="2"/>
</dbReference>
<dbReference type="PROSITE" id="PS51450">
    <property type="entry name" value="LRR"/>
    <property type="match status" value="3"/>
</dbReference>
<evidence type="ECO:0000256" key="1">
    <source>
        <dbReference type="ARBA" id="ARBA00022614"/>
    </source>
</evidence>
<dbReference type="HOGENOM" id="CLU_000288_18_0_1"/>
<proteinExistence type="predicted"/>
<name>W1PHJ1_AMBTC</name>
<evidence type="ECO:0000313" key="4">
    <source>
        <dbReference type="Proteomes" id="UP000017836"/>
    </source>
</evidence>
<dbReference type="Pfam" id="PF00560">
    <property type="entry name" value="LRR_1"/>
    <property type="match status" value="1"/>
</dbReference>
<dbReference type="InterPro" id="IPR003591">
    <property type="entry name" value="Leu-rich_rpt_typical-subtyp"/>
</dbReference>
<dbReference type="InterPro" id="IPR032675">
    <property type="entry name" value="LRR_dom_sf"/>
</dbReference>
<dbReference type="AlphaFoldDB" id="W1PHJ1"/>
<dbReference type="InterPro" id="IPR050216">
    <property type="entry name" value="LRR_domain-containing"/>
</dbReference>
<dbReference type="PRINTS" id="PR00019">
    <property type="entry name" value="LEURICHRPT"/>
</dbReference>
<dbReference type="GO" id="GO:0035556">
    <property type="term" value="P:intracellular signal transduction"/>
    <property type="evidence" value="ECO:0000318"/>
    <property type="project" value="GO_Central"/>
</dbReference>
<dbReference type="eggNOG" id="KOG0619">
    <property type="taxonomic scope" value="Eukaryota"/>
</dbReference>
<keyword evidence="2" id="KW-0677">Repeat</keyword>
<evidence type="ECO:0000256" key="2">
    <source>
        <dbReference type="ARBA" id="ARBA00022737"/>
    </source>
</evidence>
<dbReference type="PANTHER" id="PTHR48051:SF1">
    <property type="entry name" value="RAS SUPPRESSOR PROTEIN 1"/>
    <property type="match status" value="1"/>
</dbReference>
<dbReference type="OMA" id="TTTGMMK"/>
<dbReference type="EMBL" id="KI393807">
    <property type="protein sequence ID" value="ERN07448.1"/>
    <property type="molecule type" value="Genomic_DNA"/>
</dbReference>
<dbReference type="STRING" id="13333.W1PHJ1"/>
<dbReference type="SMART" id="SM00369">
    <property type="entry name" value="LRR_TYP"/>
    <property type="match status" value="7"/>
</dbReference>
<dbReference type="SUPFAM" id="SSF52058">
    <property type="entry name" value="L domain-like"/>
    <property type="match status" value="1"/>
</dbReference>
<dbReference type="Gramene" id="ERN07448">
    <property type="protein sequence ID" value="ERN07448"/>
    <property type="gene ID" value="AMTR_s00019p00251160"/>
</dbReference>
<protein>
    <submittedName>
        <fullName evidence="3">Uncharacterized protein</fullName>
    </submittedName>
</protein>
<dbReference type="Proteomes" id="UP000017836">
    <property type="component" value="Unassembled WGS sequence"/>
</dbReference>